<gene>
    <name evidence="3" type="ORF">GCM10011316_04390</name>
</gene>
<keyword evidence="4" id="KW-1185">Reference proteome</keyword>
<feature type="region of interest" description="Disordered" evidence="1">
    <location>
        <begin position="1"/>
        <end position="21"/>
    </location>
</feature>
<keyword evidence="3" id="KW-0418">Kinase</keyword>
<dbReference type="EMBL" id="BMFA01000001">
    <property type="protein sequence ID" value="GGB35391.1"/>
    <property type="molecule type" value="Genomic_DNA"/>
</dbReference>
<dbReference type="InterPro" id="IPR011009">
    <property type="entry name" value="Kinase-like_dom_sf"/>
</dbReference>
<dbReference type="CDD" id="cd05151">
    <property type="entry name" value="ChoK-like"/>
    <property type="match status" value="1"/>
</dbReference>
<dbReference type="InterPro" id="IPR052077">
    <property type="entry name" value="CcrZ_PhaseVar_Mediator"/>
</dbReference>
<reference evidence="3" key="2">
    <citation type="submission" date="2020-09" db="EMBL/GenBank/DDBJ databases">
        <authorList>
            <person name="Sun Q."/>
            <person name="Zhou Y."/>
        </authorList>
    </citation>
    <scope>NUCLEOTIDE SEQUENCE</scope>
    <source>
        <strain evidence="3">CGMCC 1.12426</strain>
    </source>
</reference>
<dbReference type="Gene3D" id="3.90.1200.10">
    <property type="match status" value="1"/>
</dbReference>
<evidence type="ECO:0000313" key="3">
    <source>
        <dbReference type="EMBL" id="GGB35391.1"/>
    </source>
</evidence>
<accession>A0A916T9G3</accession>
<proteinExistence type="predicted"/>
<dbReference type="Pfam" id="PF01636">
    <property type="entry name" value="APH"/>
    <property type="match status" value="1"/>
</dbReference>
<sequence>MTGTPIMIASGAPPGGRAPQDCPDAQAVGRAFAKCPDLAGITGGIVSVQRLPGLSNQVFRLTSERGVFVLRLPHAGRPALTDRWAELENLRLAAGIGLTPAPLFADPGRGLLLLPEVAGTPGRPEPAQLGEVLSRLHGARFQFANRRELAPWIARLRALVRARPDPEGLLKRLERLATRVEGKGAAGSSVFVPSHWDIIPGNCLLTPDGPVLIDWEYSAMGPPAWDLSYAVLELDYTAEEERTLLAAYRQTGGAPVGEADVQAMKAVCDVVSALWALGQADAMDPAAPLGRFALHRIERAERLF</sequence>
<evidence type="ECO:0000313" key="4">
    <source>
        <dbReference type="Proteomes" id="UP000605148"/>
    </source>
</evidence>
<dbReference type="Gene3D" id="3.30.200.20">
    <property type="entry name" value="Phosphorylase Kinase, domain 1"/>
    <property type="match status" value="1"/>
</dbReference>
<dbReference type="SUPFAM" id="SSF56112">
    <property type="entry name" value="Protein kinase-like (PK-like)"/>
    <property type="match status" value="1"/>
</dbReference>
<name>A0A916T9G3_9HYPH</name>
<comment type="caution">
    <text evidence="3">The sequence shown here is derived from an EMBL/GenBank/DDBJ whole genome shotgun (WGS) entry which is preliminary data.</text>
</comment>
<dbReference type="RefSeq" id="WP_150493987.1">
    <property type="nucleotide sequence ID" value="NZ_BMFA01000001.1"/>
</dbReference>
<keyword evidence="3" id="KW-0808">Transferase</keyword>
<dbReference type="GO" id="GO:0016301">
    <property type="term" value="F:kinase activity"/>
    <property type="evidence" value="ECO:0007669"/>
    <property type="project" value="UniProtKB-KW"/>
</dbReference>
<dbReference type="PANTHER" id="PTHR40086">
    <property type="entry name" value="PHOSPHOTRANSFERASE YTMP-RELATED"/>
    <property type="match status" value="1"/>
</dbReference>
<evidence type="ECO:0000256" key="1">
    <source>
        <dbReference type="SAM" id="MobiDB-lite"/>
    </source>
</evidence>
<dbReference type="Proteomes" id="UP000605148">
    <property type="component" value="Unassembled WGS sequence"/>
</dbReference>
<dbReference type="AlphaFoldDB" id="A0A916T9G3"/>
<evidence type="ECO:0000259" key="2">
    <source>
        <dbReference type="Pfam" id="PF01636"/>
    </source>
</evidence>
<reference evidence="3" key="1">
    <citation type="journal article" date="2014" name="Int. J. Syst. Evol. Microbiol.">
        <title>Complete genome sequence of Corynebacterium casei LMG S-19264T (=DSM 44701T), isolated from a smear-ripened cheese.</title>
        <authorList>
            <consortium name="US DOE Joint Genome Institute (JGI-PGF)"/>
            <person name="Walter F."/>
            <person name="Albersmeier A."/>
            <person name="Kalinowski J."/>
            <person name="Ruckert C."/>
        </authorList>
    </citation>
    <scope>NUCLEOTIDE SEQUENCE</scope>
    <source>
        <strain evidence="3">CGMCC 1.12426</strain>
    </source>
</reference>
<dbReference type="InterPro" id="IPR002575">
    <property type="entry name" value="Aminoglycoside_PTrfase"/>
</dbReference>
<dbReference type="OrthoDB" id="179763at2"/>
<feature type="domain" description="Aminoglycoside phosphotransferase" evidence="2">
    <location>
        <begin position="51"/>
        <end position="253"/>
    </location>
</feature>
<dbReference type="PANTHER" id="PTHR40086:SF1">
    <property type="entry name" value="CELL CYCLE REGULATOR CCRZ"/>
    <property type="match status" value="1"/>
</dbReference>
<organism evidence="3 4">
    <name type="scientific">Roseibium aquae</name>
    <dbReference type="NCBI Taxonomy" id="1323746"/>
    <lineage>
        <taxon>Bacteria</taxon>
        <taxon>Pseudomonadati</taxon>
        <taxon>Pseudomonadota</taxon>
        <taxon>Alphaproteobacteria</taxon>
        <taxon>Hyphomicrobiales</taxon>
        <taxon>Stappiaceae</taxon>
        <taxon>Roseibium</taxon>
    </lineage>
</organism>
<protein>
    <submittedName>
        <fullName evidence="3">Choline/ethanolamine kinase</fullName>
    </submittedName>
</protein>